<evidence type="ECO:0000313" key="1">
    <source>
        <dbReference type="EMBL" id="KAK7480562.1"/>
    </source>
</evidence>
<evidence type="ECO:0000313" key="2">
    <source>
        <dbReference type="Proteomes" id="UP001519460"/>
    </source>
</evidence>
<reference evidence="1 2" key="1">
    <citation type="journal article" date="2023" name="Sci. Data">
        <title>Genome assembly of the Korean intertidal mud-creeper Batillaria attramentaria.</title>
        <authorList>
            <person name="Patra A.K."/>
            <person name="Ho P.T."/>
            <person name="Jun S."/>
            <person name="Lee S.J."/>
            <person name="Kim Y."/>
            <person name="Won Y.J."/>
        </authorList>
    </citation>
    <scope>NUCLEOTIDE SEQUENCE [LARGE SCALE GENOMIC DNA]</scope>
    <source>
        <strain evidence="1">Wonlab-2016</strain>
    </source>
</reference>
<accession>A0ABD0JZT5</accession>
<sequence>MAVSLSVLVSLCQEYQTIRLHFNPNGLALRFPCEHSLNHNPEYASFAQSDSQAGLFLKCGERHVVGDVVILPRCSHDDVIAYQTNKYDHEHRAFTGSLHHVISPAASRVRPSLTSTAKSIMRSMIVFHWFVVIT</sequence>
<proteinExistence type="predicted"/>
<comment type="caution">
    <text evidence="1">The sequence shown here is derived from an EMBL/GenBank/DDBJ whole genome shotgun (WGS) entry which is preliminary data.</text>
</comment>
<dbReference type="AlphaFoldDB" id="A0ABD0JZT5"/>
<protein>
    <submittedName>
        <fullName evidence="1">Uncharacterized protein</fullName>
    </submittedName>
</protein>
<dbReference type="Proteomes" id="UP001519460">
    <property type="component" value="Unassembled WGS sequence"/>
</dbReference>
<name>A0ABD0JZT5_9CAEN</name>
<dbReference type="EMBL" id="JACVVK020000279">
    <property type="protein sequence ID" value="KAK7480562.1"/>
    <property type="molecule type" value="Genomic_DNA"/>
</dbReference>
<organism evidence="1 2">
    <name type="scientific">Batillaria attramentaria</name>
    <dbReference type="NCBI Taxonomy" id="370345"/>
    <lineage>
        <taxon>Eukaryota</taxon>
        <taxon>Metazoa</taxon>
        <taxon>Spiralia</taxon>
        <taxon>Lophotrochozoa</taxon>
        <taxon>Mollusca</taxon>
        <taxon>Gastropoda</taxon>
        <taxon>Caenogastropoda</taxon>
        <taxon>Sorbeoconcha</taxon>
        <taxon>Cerithioidea</taxon>
        <taxon>Batillariidae</taxon>
        <taxon>Batillaria</taxon>
    </lineage>
</organism>
<gene>
    <name evidence="1" type="ORF">BaRGS_00028224</name>
</gene>
<keyword evidence="2" id="KW-1185">Reference proteome</keyword>